<keyword evidence="2" id="KW-1185">Reference proteome</keyword>
<accession>A0ABW4KQR6</accession>
<reference evidence="2" key="1">
    <citation type="journal article" date="2019" name="Int. J. Syst. Evol. Microbiol.">
        <title>The Global Catalogue of Microorganisms (GCM) 10K type strain sequencing project: providing services to taxonomists for standard genome sequencing and annotation.</title>
        <authorList>
            <consortium name="The Broad Institute Genomics Platform"/>
            <consortium name="The Broad Institute Genome Sequencing Center for Infectious Disease"/>
            <person name="Wu L."/>
            <person name="Ma J."/>
        </authorList>
    </citation>
    <scope>NUCLEOTIDE SEQUENCE [LARGE SCALE GENOMIC DNA]</scope>
    <source>
        <strain evidence="2">LMG 29247</strain>
    </source>
</reference>
<name>A0ABW4KQR6_9BURK</name>
<organism evidence="1 2">
    <name type="scientific">Ottowia flava</name>
    <dbReference type="NCBI Taxonomy" id="2675430"/>
    <lineage>
        <taxon>Bacteria</taxon>
        <taxon>Pseudomonadati</taxon>
        <taxon>Pseudomonadota</taxon>
        <taxon>Betaproteobacteria</taxon>
        <taxon>Burkholderiales</taxon>
        <taxon>Comamonadaceae</taxon>
        <taxon>Ottowia</taxon>
    </lineage>
</organism>
<dbReference type="EMBL" id="JBHUEJ010000007">
    <property type="protein sequence ID" value="MFD1709524.1"/>
    <property type="molecule type" value="Genomic_DNA"/>
</dbReference>
<comment type="caution">
    <text evidence="1">The sequence shown here is derived from an EMBL/GenBank/DDBJ whole genome shotgun (WGS) entry which is preliminary data.</text>
</comment>
<dbReference type="RefSeq" id="WP_147913317.1">
    <property type="nucleotide sequence ID" value="NZ_JBHUEJ010000007.1"/>
</dbReference>
<proteinExistence type="predicted"/>
<gene>
    <name evidence="1" type="ORF">ACFSF0_02805</name>
</gene>
<evidence type="ECO:0000313" key="1">
    <source>
        <dbReference type="EMBL" id="MFD1709524.1"/>
    </source>
</evidence>
<sequence>MNAAAADDDDEDRMVDVMSPEVPEEIRQAVLARNAPDATLWRCPRRSGLRGPLSWLGIGQRRVIIEWWLLSADGELIEAFWLT</sequence>
<evidence type="ECO:0000313" key="2">
    <source>
        <dbReference type="Proteomes" id="UP001597304"/>
    </source>
</evidence>
<protein>
    <submittedName>
        <fullName evidence="1">Uncharacterized protein</fullName>
    </submittedName>
</protein>
<dbReference type="Proteomes" id="UP001597304">
    <property type="component" value="Unassembled WGS sequence"/>
</dbReference>